<dbReference type="PANTHER" id="PTHR37355">
    <property type="entry name" value="PLACENTA-SPECIFIC PROTEIN 9"/>
    <property type="match status" value="1"/>
</dbReference>
<feature type="compositionally biased region" description="Pro residues" evidence="1">
    <location>
        <begin position="47"/>
        <end position="57"/>
    </location>
</feature>
<accession>A0A5N4C707</accession>
<sequence>MPGRAAAIPGMGGGRPRADTALRFAACTMRGPCSARWPGSPCSAPRAPSPLPNPSSPPAETQLGPQGCDRHMAIHTVRQDGGAPGGRSKRPAGQLEELAWNLLPGPFSPMPDLLGDGDVTLAATTPSHLLSCPEAHTPYRLTSEPRVWLPPSSFIGADRQEPRIVRRHVEGPLSSLVTQCVAVVKSRGPGWAPVKRSGCRFLSLCDGSAPQCLSLPRAASCPDFVLVHGVRLLPHSQNEGTHTRSLRECTHAMPMGVVRVTRCWVSR</sequence>
<reference evidence="2 3" key="1">
    <citation type="journal article" date="2019" name="Mol. Ecol. Resour.">
        <title>Improving Illumina assemblies with Hi-C and long reads: an example with the North African dromedary.</title>
        <authorList>
            <person name="Elbers J.P."/>
            <person name="Rogers M.F."/>
            <person name="Perelman P.L."/>
            <person name="Proskuryakova A.A."/>
            <person name="Serdyukova N.A."/>
            <person name="Johnson W.E."/>
            <person name="Horin P."/>
            <person name="Corander J."/>
            <person name="Murphy D."/>
            <person name="Burger P.A."/>
        </authorList>
    </citation>
    <scope>NUCLEOTIDE SEQUENCE [LARGE SCALE GENOMIC DNA]</scope>
    <source>
        <strain evidence="2">Drom800</strain>
        <tissue evidence="2">Blood</tissue>
    </source>
</reference>
<dbReference type="EMBL" id="JWIN03000035">
    <property type="protein sequence ID" value="KAB1254164.1"/>
    <property type="molecule type" value="Genomic_DNA"/>
</dbReference>
<comment type="caution">
    <text evidence="2">The sequence shown here is derived from an EMBL/GenBank/DDBJ whole genome shotgun (WGS) entry which is preliminary data.</text>
</comment>
<organism evidence="2 3">
    <name type="scientific">Camelus dromedarius</name>
    <name type="common">Dromedary</name>
    <name type="synonym">Arabian camel</name>
    <dbReference type="NCBI Taxonomy" id="9838"/>
    <lineage>
        <taxon>Eukaryota</taxon>
        <taxon>Metazoa</taxon>
        <taxon>Chordata</taxon>
        <taxon>Craniata</taxon>
        <taxon>Vertebrata</taxon>
        <taxon>Euteleostomi</taxon>
        <taxon>Mammalia</taxon>
        <taxon>Eutheria</taxon>
        <taxon>Laurasiatheria</taxon>
        <taxon>Artiodactyla</taxon>
        <taxon>Tylopoda</taxon>
        <taxon>Camelidae</taxon>
        <taxon>Camelus</taxon>
    </lineage>
</organism>
<dbReference type="AlphaFoldDB" id="A0A5N4C707"/>
<evidence type="ECO:0000313" key="2">
    <source>
        <dbReference type="EMBL" id="KAB1254164.1"/>
    </source>
</evidence>
<proteinExistence type="predicted"/>
<dbReference type="Pfam" id="PF15205">
    <property type="entry name" value="PLAC9"/>
    <property type="match status" value="1"/>
</dbReference>
<feature type="region of interest" description="Disordered" evidence="1">
    <location>
        <begin position="34"/>
        <end position="66"/>
    </location>
</feature>
<evidence type="ECO:0000256" key="1">
    <source>
        <dbReference type="SAM" id="MobiDB-lite"/>
    </source>
</evidence>
<dbReference type="Proteomes" id="UP000299084">
    <property type="component" value="Unassembled WGS sequence"/>
</dbReference>
<keyword evidence="3" id="KW-1185">Reference proteome</keyword>
<evidence type="ECO:0000313" key="3">
    <source>
        <dbReference type="Proteomes" id="UP000299084"/>
    </source>
</evidence>
<protein>
    <submittedName>
        <fullName evidence="2">Placenta-specific protein 9</fullName>
    </submittedName>
</protein>
<dbReference type="InterPro" id="IPR027941">
    <property type="entry name" value="PLAC9"/>
</dbReference>
<dbReference type="PANTHER" id="PTHR37355:SF1">
    <property type="entry name" value="PLACENTA-SPECIFIC PROTEIN 9"/>
    <property type="match status" value="1"/>
</dbReference>
<gene>
    <name evidence="2" type="ORF">Cadr_000026878</name>
</gene>
<name>A0A5N4C707_CAMDR</name>